<dbReference type="WBParaSite" id="PTRK_0000962400.1">
    <property type="protein sequence ID" value="PTRK_0000962400.1"/>
    <property type="gene ID" value="PTRK_0000962400"/>
</dbReference>
<dbReference type="Proteomes" id="UP000038045">
    <property type="component" value="Unplaced"/>
</dbReference>
<proteinExistence type="predicted"/>
<dbReference type="AlphaFoldDB" id="A0A0N4ZM65"/>
<dbReference type="PANTHER" id="PTHR10974">
    <property type="entry name" value="FI08016P-RELATED"/>
    <property type="match status" value="1"/>
</dbReference>
<feature type="signal peptide" evidence="1">
    <location>
        <begin position="1"/>
        <end position="15"/>
    </location>
</feature>
<keyword evidence="1" id="KW-0732">Signal</keyword>
<evidence type="ECO:0000313" key="3">
    <source>
        <dbReference type="WBParaSite" id="PTRK_0000962400.1"/>
    </source>
</evidence>
<dbReference type="SUPFAM" id="SSF53649">
    <property type="entry name" value="Alkaline phosphatase-like"/>
    <property type="match status" value="1"/>
</dbReference>
<dbReference type="Gene3D" id="3.40.720.10">
    <property type="entry name" value="Alkaline Phosphatase, subunit A"/>
    <property type="match status" value="1"/>
</dbReference>
<dbReference type="GO" id="GO:0005615">
    <property type="term" value="C:extracellular space"/>
    <property type="evidence" value="ECO:0007669"/>
    <property type="project" value="TreeGrafter"/>
</dbReference>
<dbReference type="Pfam" id="PF02995">
    <property type="entry name" value="DUF229"/>
    <property type="match status" value="1"/>
</dbReference>
<dbReference type="PANTHER" id="PTHR10974:SF75">
    <property type="entry name" value="SULFATASE DOMAIN-CONTAINING PROTEIN"/>
    <property type="match status" value="1"/>
</dbReference>
<sequence>MIFILLFSLVYSSHQNINLTSHFPNVLQYEEFKLSIEKLKNISIPTPCTFKSYLVENKYYEFRKPYHIPPCRVNFVNDYVILRNGVLKYKNRNRNYFCKYQCNYPNGDLRIKFGKWTNIKGAPPDCDVFEVRCYNIIFKNIIFRDLFLQIYKMKEKPIEKITFLKNDYPVKEIKSKYNVHLILLDSISHYNLLRGLKRTKNYLEEEYSAVTFKYNNKIGSNSKPNAFGFLLNTRVQGLSGFSRTHQIKPSDLDVKGEDDCKSPVDNYPFIGKYYKQLNYTVYYAEDSRGHVISGNECAGFETQIPHHTLRPYTLRMHNRKFPNNQVYQNIHESKCRKHVNYQLKHLIKFMKTYEDSKQFTITWITRLSHNIMTGHFQYDKYLRRFFIENKNMFDKGFLIFMSDHGFRLGRYRNSEIGNFEDSNPFLMIAPPKELRNQHSEVVKNLKFNSEKHTSHFDIYATMLDIATEGSRNDFKNMIPFDFTSIVKNDTIKGLSLLREINQNRTCYEMEVSIEYCQCREKFLPYDQSIINQIYVDKKIPFALDSIVKIIKRNFVKELNRQLEIGKIKNYCEKMKENPNGLFEMKYAYNSEKQLIFFVKMEVFPKGIFEGYFNEIGEMSLSNIERIDKYSVHAEICLPTHRYRKFCYCKKKFRHH</sequence>
<dbReference type="InterPro" id="IPR004245">
    <property type="entry name" value="DUF229"/>
</dbReference>
<evidence type="ECO:0000313" key="2">
    <source>
        <dbReference type="Proteomes" id="UP000038045"/>
    </source>
</evidence>
<dbReference type="InterPro" id="IPR017850">
    <property type="entry name" value="Alkaline_phosphatase_core_sf"/>
</dbReference>
<organism evidence="2 3">
    <name type="scientific">Parastrongyloides trichosuri</name>
    <name type="common">Possum-specific nematode worm</name>
    <dbReference type="NCBI Taxonomy" id="131310"/>
    <lineage>
        <taxon>Eukaryota</taxon>
        <taxon>Metazoa</taxon>
        <taxon>Ecdysozoa</taxon>
        <taxon>Nematoda</taxon>
        <taxon>Chromadorea</taxon>
        <taxon>Rhabditida</taxon>
        <taxon>Tylenchina</taxon>
        <taxon>Panagrolaimomorpha</taxon>
        <taxon>Strongyloidoidea</taxon>
        <taxon>Strongyloididae</taxon>
        <taxon>Parastrongyloides</taxon>
    </lineage>
</organism>
<reference evidence="3" key="1">
    <citation type="submission" date="2017-02" db="UniProtKB">
        <authorList>
            <consortium name="WormBaseParasite"/>
        </authorList>
    </citation>
    <scope>IDENTIFICATION</scope>
</reference>
<evidence type="ECO:0000256" key="1">
    <source>
        <dbReference type="SAM" id="SignalP"/>
    </source>
</evidence>
<protein>
    <submittedName>
        <fullName evidence="3">Sulfatase domain-containing protein</fullName>
    </submittedName>
</protein>
<name>A0A0N4ZM65_PARTI</name>
<keyword evidence="2" id="KW-1185">Reference proteome</keyword>
<accession>A0A0N4ZM65</accession>
<dbReference type="STRING" id="131310.A0A0N4ZM65"/>
<dbReference type="CDD" id="cd16021">
    <property type="entry name" value="ALP_like"/>
    <property type="match status" value="1"/>
</dbReference>
<feature type="chain" id="PRO_5013175733" evidence="1">
    <location>
        <begin position="16"/>
        <end position="655"/>
    </location>
</feature>